<evidence type="ECO:0000313" key="1">
    <source>
        <dbReference type="EMBL" id="TNJ58752.1"/>
    </source>
</evidence>
<keyword evidence="2" id="KW-1185">Reference proteome</keyword>
<name>A0A5C4SX51_9BACL</name>
<accession>A0A5C4SX51</accession>
<gene>
    <name evidence="1" type="ORF">FE784_37760</name>
</gene>
<evidence type="ECO:0000313" key="2">
    <source>
        <dbReference type="Proteomes" id="UP000307943"/>
    </source>
</evidence>
<organism evidence="1 2">
    <name type="scientific">Paenibacillus hemerocallicola</name>
    <dbReference type="NCBI Taxonomy" id="1172614"/>
    <lineage>
        <taxon>Bacteria</taxon>
        <taxon>Bacillati</taxon>
        <taxon>Bacillota</taxon>
        <taxon>Bacilli</taxon>
        <taxon>Bacillales</taxon>
        <taxon>Paenibacillaceae</taxon>
        <taxon>Paenibacillus</taxon>
    </lineage>
</organism>
<dbReference type="RefSeq" id="WP_139607457.1">
    <property type="nucleotide sequence ID" value="NZ_VDCQ01000097.1"/>
</dbReference>
<dbReference type="Proteomes" id="UP000307943">
    <property type="component" value="Unassembled WGS sequence"/>
</dbReference>
<protein>
    <recommendedName>
        <fullName evidence="3">Flagellar protein</fullName>
    </recommendedName>
</protein>
<dbReference type="EMBL" id="VDCQ01000097">
    <property type="protein sequence ID" value="TNJ58752.1"/>
    <property type="molecule type" value="Genomic_DNA"/>
</dbReference>
<dbReference type="AlphaFoldDB" id="A0A5C4SX51"/>
<sequence length="74" mass="8695">MSLANCKHCGQLYLQQRSAYCVKCQELHDRYYLTMRNYLKTNPRSTVLDIHENTGIPLSKVLEIRNETYVPFGQ</sequence>
<proteinExistence type="predicted"/>
<evidence type="ECO:0008006" key="3">
    <source>
        <dbReference type="Google" id="ProtNLM"/>
    </source>
</evidence>
<comment type="caution">
    <text evidence="1">The sequence shown here is derived from an EMBL/GenBank/DDBJ whole genome shotgun (WGS) entry which is preliminary data.</text>
</comment>
<reference evidence="1 2" key="1">
    <citation type="submission" date="2019-05" db="EMBL/GenBank/DDBJ databases">
        <title>We sequenced the genome of Paenibacillus hemerocallicola KCTC 33185 for further insight into its adaptation and study the phylogeny of Paenibacillus.</title>
        <authorList>
            <person name="Narsing Rao M.P."/>
        </authorList>
    </citation>
    <scope>NUCLEOTIDE SEQUENCE [LARGE SCALE GENOMIC DNA]</scope>
    <source>
        <strain evidence="1 2">KCTC 33185</strain>
    </source>
</reference>
<dbReference type="OrthoDB" id="1707905at2"/>